<protein>
    <submittedName>
        <fullName evidence="2">Uncharacterized protein</fullName>
    </submittedName>
</protein>
<dbReference type="AlphaFoldDB" id="T1CNT6"/>
<gene>
    <name evidence="2" type="ORF">B1A_06162</name>
</gene>
<sequence>LGCGSVSSLHLFCWLFGAGELWLVFTLLHRPASLPQALVIDSTVVTLRTFGFMVPAAVGVQEGSYILVCAVLGFSPVTAVAASLARRARDLTLGSVTLGIAIGADRCILGRFRPTDSVPSRPVRWDSKEP</sequence>
<accession>T1CNT6</accession>
<comment type="caution">
    <text evidence="2">The sequence shown here is derived from an EMBL/GenBank/DDBJ whole genome shotgun (WGS) entry which is preliminary data.</text>
</comment>
<feature type="transmembrane region" description="Helical" evidence="1">
    <location>
        <begin position="64"/>
        <end position="85"/>
    </location>
</feature>
<dbReference type="EMBL" id="AUZX01004479">
    <property type="protein sequence ID" value="EQD70715.1"/>
    <property type="molecule type" value="Genomic_DNA"/>
</dbReference>
<feature type="non-terminal residue" evidence="2">
    <location>
        <position position="1"/>
    </location>
</feature>
<evidence type="ECO:0000256" key="1">
    <source>
        <dbReference type="SAM" id="Phobius"/>
    </source>
</evidence>
<keyword evidence="1" id="KW-0472">Membrane</keyword>
<dbReference type="GO" id="GO:0005886">
    <property type="term" value="C:plasma membrane"/>
    <property type="evidence" value="ECO:0007669"/>
    <property type="project" value="UniProtKB-SubCell"/>
</dbReference>
<proteinExistence type="predicted"/>
<feature type="transmembrane region" description="Helical" evidence="1">
    <location>
        <begin position="6"/>
        <end position="25"/>
    </location>
</feature>
<keyword evidence="1" id="KW-1133">Transmembrane helix</keyword>
<reference evidence="2" key="2">
    <citation type="journal article" date="2014" name="ISME J.">
        <title>Microbial stratification in low pH oxic and suboxic macroscopic growths along an acid mine drainage.</title>
        <authorList>
            <person name="Mendez-Garcia C."/>
            <person name="Mesa V."/>
            <person name="Sprenger R.R."/>
            <person name="Richter M."/>
            <person name="Diez M.S."/>
            <person name="Solano J."/>
            <person name="Bargiela R."/>
            <person name="Golyshina O.V."/>
            <person name="Manteca A."/>
            <person name="Ramos J.L."/>
            <person name="Gallego J.R."/>
            <person name="Llorente I."/>
            <person name="Martins Dos Santos V.A."/>
            <person name="Jensen O.N."/>
            <person name="Pelaez A.I."/>
            <person name="Sanchez J."/>
            <person name="Ferrer M."/>
        </authorList>
    </citation>
    <scope>NUCLEOTIDE SEQUENCE</scope>
</reference>
<reference evidence="2" key="1">
    <citation type="submission" date="2013-08" db="EMBL/GenBank/DDBJ databases">
        <authorList>
            <person name="Mendez C."/>
            <person name="Richter M."/>
            <person name="Ferrer M."/>
            <person name="Sanchez J."/>
        </authorList>
    </citation>
    <scope>NUCLEOTIDE SEQUENCE</scope>
</reference>
<evidence type="ECO:0000313" key="2">
    <source>
        <dbReference type="EMBL" id="EQD70715.1"/>
    </source>
</evidence>
<organism evidence="2">
    <name type="scientific">mine drainage metagenome</name>
    <dbReference type="NCBI Taxonomy" id="410659"/>
    <lineage>
        <taxon>unclassified sequences</taxon>
        <taxon>metagenomes</taxon>
        <taxon>ecological metagenomes</taxon>
    </lineage>
</organism>
<name>T1CNT6_9ZZZZ</name>
<keyword evidence="1" id="KW-0812">Transmembrane</keyword>